<protein>
    <submittedName>
        <fullName evidence="1">Uncharacterized protein</fullName>
    </submittedName>
</protein>
<dbReference type="EMBL" id="JAAZAL010000029">
    <property type="protein sequence ID" value="NLE30812.1"/>
    <property type="molecule type" value="Genomic_DNA"/>
</dbReference>
<dbReference type="AlphaFoldDB" id="A0A847ESW8"/>
<organism evidence="1 2">
    <name type="scientific">Candidatus Dojkabacteria bacterium</name>
    <dbReference type="NCBI Taxonomy" id="2099670"/>
    <lineage>
        <taxon>Bacteria</taxon>
        <taxon>Candidatus Dojkabacteria</taxon>
    </lineage>
</organism>
<accession>A0A847ESW8</accession>
<comment type="caution">
    <text evidence="1">The sequence shown here is derived from an EMBL/GenBank/DDBJ whole genome shotgun (WGS) entry which is preliminary data.</text>
</comment>
<name>A0A847ESW8_9BACT</name>
<proteinExistence type="predicted"/>
<evidence type="ECO:0000313" key="1">
    <source>
        <dbReference type="EMBL" id="NLE30812.1"/>
    </source>
</evidence>
<reference evidence="1 2" key="1">
    <citation type="journal article" date="2020" name="Biotechnol. Biofuels">
        <title>New insights from the biogas microbiome by comprehensive genome-resolved metagenomics of nearly 1600 species originating from multiple anaerobic digesters.</title>
        <authorList>
            <person name="Campanaro S."/>
            <person name="Treu L."/>
            <person name="Rodriguez-R L.M."/>
            <person name="Kovalovszki A."/>
            <person name="Ziels R.M."/>
            <person name="Maus I."/>
            <person name="Zhu X."/>
            <person name="Kougias P.G."/>
            <person name="Basile A."/>
            <person name="Luo G."/>
            <person name="Schluter A."/>
            <person name="Konstantinidis K.T."/>
            <person name="Angelidaki I."/>
        </authorList>
    </citation>
    <scope>NUCLEOTIDE SEQUENCE [LARGE SCALE GENOMIC DNA]</scope>
    <source>
        <strain evidence="1">AS06rmzACSIP_421</strain>
    </source>
</reference>
<sequence>MPIPMEAMDLRENEQPSDFILTQIRTVLEYGDEETPRIDETIMDVSLGQIDEYMKKMQLNQDLPFELTRIRAREIKDEKTFNAVCEHYSIYFVPFDPQLHTKVYFIETADNAVVFTPIELEKGIVNISVELLDKNNTIPEIMDLYMRKGKMRLSDIKFVKLNN</sequence>
<dbReference type="Proteomes" id="UP000554004">
    <property type="component" value="Unassembled WGS sequence"/>
</dbReference>
<gene>
    <name evidence="1" type="ORF">GX618_00865</name>
</gene>
<evidence type="ECO:0000313" key="2">
    <source>
        <dbReference type="Proteomes" id="UP000554004"/>
    </source>
</evidence>